<keyword evidence="2" id="KW-0540">Nuclease</keyword>
<protein>
    <submittedName>
        <fullName evidence="6">Uncharacterized protein</fullName>
    </submittedName>
</protein>
<sequence length="100" mass="11122">VLGNSWSDNFFVLAACRRNDFLNNEDCQSRFGFVVSKRIGNAVARNKCKRRMRESAKLLNVIAGYDIVFIARRNASAASFQEVCGSMSKLVNKADLSLVA</sequence>
<reference evidence="6" key="1">
    <citation type="submission" date="2018-05" db="EMBL/GenBank/DDBJ databases">
        <authorList>
            <person name="Lanie J.A."/>
            <person name="Ng W.-L."/>
            <person name="Kazmierczak K.M."/>
            <person name="Andrzejewski T.M."/>
            <person name="Davidsen T.M."/>
            <person name="Wayne K.J."/>
            <person name="Tettelin H."/>
            <person name="Glass J.I."/>
            <person name="Rusch D."/>
            <person name="Podicherti R."/>
            <person name="Tsui H.-C.T."/>
            <person name="Winkler M.E."/>
        </authorList>
    </citation>
    <scope>NUCLEOTIDE SEQUENCE</scope>
</reference>
<dbReference type="Gene3D" id="3.30.230.10">
    <property type="match status" value="1"/>
</dbReference>
<dbReference type="EMBL" id="UINC01055089">
    <property type="protein sequence ID" value="SVB73575.1"/>
    <property type="molecule type" value="Genomic_DNA"/>
</dbReference>
<evidence type="ECO:0000256" key="2">
    <source>
        <dbReference type="ARBA" id="ARBA00022722"/>
    </source>
</evidence>
<feature type="non-terminal residue" evidence="6">
    <location>
        <position position="1"/>
    </location>
</feature>
<dbReference type="InterPro" id="IPR020568">
    <property type="entry name" value="Ribosomal_Su5_D2-typ_SF"/>
</dbReference>
<keyword evidence="3" id="KW-0255">Endonuclease</keyword>
<evidence type="ECO:0000256" key="3">
    <source>
        <dbReference type="ARBA" id="ARBA00022759"/>
    </source>
</evidence>
<dbReference type="GO" id="GO:0030677">
    <property type="term" value="C:ribonuclease P complex"/>
    <property type="evidence" value="ECO:0007669"/>
    <property type="project" value="TreeGrafter"/>
</dbReference>
<name>A0A382GFR5_9ZZZZ</name>
<proteinExistence type="predicted"/>
<dbReference type="InterPro" id="IPR014721">
    <property type="entry name" value="Ribsml_uS5_D2-typ_fold_subgr"/>
</dbReference>
<evidence type="ECO:0000256" key="4">
    <source>
        <dbReference type="ARBA" id="ARBA00022801"/>
    </source>
</evidence>
<dbReference type="SUPFAM" id="SSF54211">
    <property type="entry name" value="Ribosomal protein S5 domain 2-like"/>
    <property type="match status" value="1"/>
</dbReference>
<dbReference type="AlphaFoldDB" id="A0A382GFR5"/>
<accession>A0A382GFR5</accession>
<keyword evidence="4" id="KW-0378">Hydrolase</keyword>
<dbReference type="GO" id="GO:0042781">
    <property type="term" value="F:3'-tRNA processing endoribonuclease activity"/>
    <property type="evidence" value="ECO:0007669"/>
    <property type="project" value="TreeGrafter"/>
</dbReference>
<dbReference type="PANTHER" id="PTHR33992">
    <property type="entry name" value="RIBONUCLEASE P PROTEIN COMPONENT"/>
    <property type="match status" value="1"/>
</dbReference>
<dbReference type="Pfam" id="PF00825">
    <property type="entry name" value="Ribonuclease_P"/>
    <property type="match status" value="1"/>
</dbReference>
<dbReference type="InterPro" id="IPR000100">
    <property type="entry name" value="RNase_P"/>
</dbReference>
<evidence type="ECO:0000256" key="5">
    <source>
        <dbReference type="ARBA" id="ARBA00022884"/>
    </source>
</evidence>
<gene>
    <name evidence="6" type="ORF">METZ01_LOCUS226429</name>
</gene>
<dbReference type="NCBIfam" id="TIGR00188">
    <property type="entry name" value="rnpA"/>
    <property type="match status" value="1"/>
</dbReference>
<evidence type="ECO:0000313" key="6">
    <source>
        <dbReference type="EMBL" id="SVB73575.1"/>
    </source>
</evidence>
<organism evidence="6">
    <name type="scientific">marine metagenome</name>
    <dbReference type="NCBI Taxonomy" id="408172"/>
    <lineage>
        <taxon>unclassified sequences</taxon>
        <taxon>metagenomes</taxon>
        <taxon>ecological metagenomes</taxon>
    </lineage>
</organism>
<dbReference type="PANTHER" id="PTHR33992:SF1">
    <property type="entry name" value="RIBONUCLEASE P PROTEIN COMPONENT"/>
    <property type="match status" value="1"/>
</dbReference>
<dbReference type="GO" id="GO:0004526">
    <property type="term" value="F:ribonuclease P activity"/>
    <property type="evidence" value="ECO:0007669"/>
    <property type="project" value="InterPro"/>
</dbReference>
<keyword evidence="5" id="KW-0694">RNA-binding</keyword>
<keyword evidence="1" id="KW-0819">tRNA processing</keyword>
<evidence type="ECO:0000256" key="1">
    <source>
        <dbReference type="ARBA" id="ARBA00022694"/>
    </source>
</evidence>
<dbReference type="GO" id="GO:0000049">
    <property type="term" value="F:tRNA binding"/>
    <property type="evidence" value="ECO:0007669"/>
    <property type="project" value="InterPro"/>
</dbReference>